<dbReference type="InterPro" id="IPR016186">
    <property type="entry name" value="C-type_lectin-like/link_sf"/>
</dbReference>
<dbReference type="AlphaFoldDB" id="A0A914R488"/>
<evidence type="ECO:0000313" key="3">
    <source>
        <dbReference type="Proteomes" id="UP000887578"/>
    </source>
</evidence>
<feature type="domain" description="C-type lectin" evidence="2">
    <location>
        <begin position="622"/>
        <end position="759"/>
    </location>
</feature>
<dbReference type="CDD" id="cd00037">
    <property type="entry name" value="CLECT"/>
    <property type="match status" value="1"/>
</dbReference>
<feature type="region of interest" description="Disordered" evidence="1">
    <location>
        <begin position="239"/>
        <end position="260"/>
    </location>
</feature>
<name>A0A914R488_9BILA</name>
<dbReference type="PROSITE" id="PS50041">
    <property type="entry name" value="C_TYPE_LECTIN_2"/>
    <property type="match status" value="4"/>
</dbReference>
<dbReference type="InterPro" id="IPR050111">
    <property type="entry name" value="C-type_lectin/snaclec_domain"/>
</dbReference>
<organism evidence="3 4">
    <name type="scientific">Panagrolaimus davidi</name>
    <dbReference type="NCBI Taxonomy" id="227884"/>
    <lineage>
        <taxon>Eukaryota</taxon>
        <taxon>Metazoa</taxon>
        <taxon>Ecdysozoa</taxon>
        <taxon>Nematoda</taxon>
        <taxon>Chromadorea</taxon>
        <taxon>Rhabditida</taxon>
        <taxon>Tylenchina</taxon>
        <taxon>Panagrolaimomorpha</taxon>
        <taxon>Panagrolaimoidea</taxon>
        <taxon>Panagrolaimidae</taxon>
        <taxon>Panagrolaimus</taxon>
    </lineage>
</organism>
<dbReference type="SUPFAM" id="SSF56436">
    <property type="entry name" value="C-type lectin-like"/>
    <property type="match status" value="4"/>
</dbReference>
<dbReference type="WBParaSite" id="PDA_v2.g6259.t1">
    <property type="protein sequence ID" value="PDA_v2.g6259.t1"/>
    <property type="gene ID" value="PDA_v2.g6259"/>
</dbReference>
<evidence type="ECO:0000313" key="4">
    <source>
        <dbReference type="WBParaSite" id="PDA_v2.g6259.t1"/>
    </source>
</evidence>
<dbReference type="Proteomes" id="UP000887578">
    <property type="component" value="Unplaced"/>
</dbReference>
<dbReference type="Gene3D" id="3.10.100.10">
    <property type="entry name" value="Mannose-Binding Protein A, subunit A"/>
    <property type="match status" value="4"/>
</dbReference>
<sequence>MNDTICYSFHSRLSKFAYAQTHCNSFGGQLVSLKNEYINVYITHFANLIFDDIVFFWSGGNKLKNPVEFVWGNGDKVEYQRFKDDQAKTNGSCIATEVNQGFWKADNCFAEFSFICEFDASKNVTPIDADPLDIDDNNENSTTELYPPTSFSGTTPKGASEQTKTPTSSPLTVTQNPPNPQPTGAPLPSLNPEPVNSTASQVPSTGTQNPFNPTTTAAFVSVMPEEKVTLSTAVRSLATTGPINPTTTETPAPVTSEETTRPFTATVDPVNPSTIIQKGPCPEGWELFDHFCYKSYPKKKYADAEADCQKQGAHLASVHNENENLFIAELGHKSHPENSCRRLEQMWIGLDRRNGDNFVWIDKTSNDYTNWGPLQPDNHGHKNESCTQINIAKDCDKVNQTERYTTTFEQGKWNDYLCNYKLAYVCKKASSIKNPEVTTPAHMPVEPTTEAPTAVPVLTCPFELGQQAAGNNSCKIDDQLWIGLHKNKTDSFYWLDNSPKDYTNWANGNQIKPINYEKGNERCAELIIAKDCEKINVTEFYTTIFAQGEWNDDLCDKEMQYICKKDAQNDAHRYTPSTKKTVKPVTIVPSSTPEKVATTVLAVPMTDSPPKVPACPEGWELFEGFCYQIFPKKNYIEAEADCESKGAHIASIHSENENNFITEFGHKIEGNNSCEWFDQMWIGMDGSKSDKFVWLDNSVTDYENWGPSEPNNYQKNERCTDLIIGKDCSARSENGKYVYYPQGKWNDYECEKEMQYICKKSVVLQ</sequence>
<dbReference type="PANTHER" id="PTHR22803">
    <property type="entry name" value="MANNOSE, PHOSPHOLIPASE, LECTIN RECEPTOR RELATED"/>
    <property type="match status" value="1"/>
</dbReference>
<feature type="domain" description="C-type lectin" evidence="2">
    <location>
        <begin position="288"/>
        <end position="427"/>
    </location>
</feature>
<feature type="compositionally biased region" description="Pro residues" evidence="1">
    <location>
        <begin position="177"/>
        <end position="191"/>
    </location>
</feature>
<evidence type="ECO:0000256" key="1">
    <source>
        <dbReference type="SAM" id="MobiDB-lite"/>
    </source>
</evidence>
<dbReference type="InterPro" id="IPR016187">
    <property type="entry name" value="CTDL_fold"/>
</dbReference>
<feature type="domain" description="C-type lectin" evidence="2">
    <location>
        <begin position="2"/>
        <end position="117"/>
    </location>
</feature>
<feature type="region of interest" description="Disordered" evidence="1">
    <location>
        <begin position="129"/>
        <end position="212"/>
    </location>
</feature>
<protein>
    <submittedName>
        <fullName evidence="4">C-type lectin domain-containing protein</fullName>
    </submittedName>
</protein>
<dbReference type="SMART" id="SM00034">
    <property type="entry name" value="CLECT"/>
    <property type="match status" value="4"/>
</dbReference>
<dbReference type="InterPro" id="IPR001304">
    <property type="entry name" value="C-type_lectin-like"/>
</dbReference>
<evidence type="ECO:0000259" key="2">
    <source>
        <dbReference type="PROSITE" id="PS50041"/>
    </source>
</evidence>
<accession>A0A914R488</accession>
<keyword evidence="3" id="KW-1185">Reference proteome</keyword>
<proteinExistence type="predicted"/>
<dbReference type="Pfam" id="PF00059">
    <property type="entry name" value="Lectin_C"/>
    <property type="match status" value="4"/>
</dbReference>
<reference evidence="4" key="1">
    <citation type="submission" date="2022-11" db="UniProtKB">
        <authorList>
            <consortium name="WormBaseParasite"/>
        </authorList>
    </citation>
    <scope>IDENTIFICATION</scope>
</reference>
<feature type="compositionally biased region" description="Polar residues" evidence="1">
    <location>
        <begin position="139"/>
        <end position="169"/>
    </location>
</feature>
<feature type="compositionally biased region" description="Polar residues" evidence="1">
    <location>
        <begin position="194"/>
        <end position="212"/>
    </location>
</feature>
<feature type="domain" description="C-type lectin" evidence="2">
    <location>
        <begin position="480"/>
        <end position="564"/>
    </location>
</feature>
<feature type="compositionally biased region" description="Low complexity" evidence="1">
    <location>
        <begin position="239"/>
        <end position="251"/>
    </location>
</feature>